<keyword evidence="6 10" id="KW-1278">Translocase</keyword>
<dbReference type="EMBL" id="CP054490">
    <property type="protein sequence ID" value="QKQ24827.1"/>
    <property type="molecule type" value="Genomic_DNA"/>
</dbReference>
<feature type="transmembrane region" description="Helical" evidence="10">
    <location>
        <begin position="76"/>
        <end position="94"/>
    </location>
</feature>
<keyword evidence="1 10" id="KW-0813">Transport</keyword>
<keyword evidence="9 10" id="KW-0472">Membrane</keyword>
<feature type="modified residue" description="FMN phosphoryl threonine" evidence="10">
    <location>
        <position position="150"/>
    </location>
</feature>
<gene>
    <name evidence="10" type="primary">rnfD</name>
    <name evidence="11" type="ORF">HUE58_06585</name>
</gene>
<evidence type="ECO:0000256" key="8">
    <source>
        <dbReference type="ARBA" id="ARBA00022989"/>
    </source>
</evidence>
<organism evidence="11 12">
    <name type="scientific">Candidatus Ruthia endofausta</name>
    <dbReference type="NCBI Taxonomy" id="2738852"/>
    <lineage>
        <taxon>Bacteria</taxon>
        <taxon>Pseudomonadati</taxon>
        <taxon>Pseudomonadota</taxon>
        <taxon>Gammaproteobacteria</taxon>
        <taxon>Candidatus Pseudothioglobaceae</taxon>
        <taxon>Candidatus Ruthturnera</taxon>
    </lineage>
</organism>
<keyword evidence="8 10" id="KW-1133">Transmembrane helix</keyword>
<name>A0A6N0HRC4_9GAMM</name>
<dbReference type="Pfam" id="PF03116">
    <property type="entry name" value="NQR2_RnfD_RnfE"/>
    <property type="match status" value="1"/>
</dbReference>
<protein>
    <recommendedName>
        <fullName evidence="10">Ion-translocating oxidoreductase complex subunit D</fullName>
        <ecNumber evidence="10">7.-.-.-</ecNumber>
    </recommendedName>
    <alternativeName>
        <fullName evidence="10">Rnf electron transport complex subunit D</fullName>
    </alternativeName>
</protein>
<keyword evidence="4 10" id="KW-0288">FMN</keyword>
<keyword evidence="2 10" id="KW-0597">Phosphoprotein</keyword>
<keyword evidence="10" id="KW-0997">Cell inner membrane</keyword>
<evidence type="ECO:0000256" key="3">
    <source>
        <dbReference type="ARBA" id="ARBA00022630"/>
    </source>
</evidence>
<evidence type="ECO:0000256" key="6">
    <source>
        <dbReference type="ARBA" id="ARBA00022967"/>
    </source>
</evidence>
<dbReference type="InterPro" id="IPR004338">
    <property type="entry name" value="NqrB/RnfD"/>
</dbReference>
<evidence type="ECO:0000256" key="9">
    <source>
        <dbReference type="ARBA" id="ARBA00023136"/>
    </source>
</evidence>
<dbReference type="AlphaFoldDB" id="A0A6N0HRC4"/>
<dbReference type="GO" id="GO:0005886">
    <property type="term" value="C:plasma membrane"/>
    <property type="evidence" value="ECO:0007669"/>
    <property type="project" value="UniProtKB-SubCell"/>
</dbReference>
<evidence type="ECO:0000256" key="1">
    <source>
        <dbReference type="ARBA" id="ARBA00022448"/>
    </source>
</evidence>
<comment type="subunit">
    <text evidence="10">The complex is composed of six subunits: RnfA, RnfB, RnfC, RnfD, RnfE and RnfG.</text>
</comment>
<feature type="transmembrane region" description="Helical" evidence="10">
    <location>
        <begin position="106"/>
        <end position="125"/>
    </location>
</feature>
<evidence type="ECO:0000256" key="5">
    <source>
        <dbReference type="ARBA" id="ARBA00022692"/>
    </source>
</evidence>
<dbReference type="KEGG" id="reo:HUE58_06585"/>
<keyword evidence="3 10" id="KW-0285">Flavoprotein</keyword>
<evidence type="ECO:0000256" key="4">
    <source>
        <dbReference type="ARBA" id="ARBA00022643"/>
    </source>
</evidence>
<reference evidence="11 12" key="1">
    <citation type="submission" date="2020-05" db="EMBL/GenBank/DDBJ databases">
        <title>Horizontal transmission and recombination maintain forever young bacterial symbiont genomes.</title>
        <authorList>
            <person name="Russell S.L."/>
            <person name="Pepper-Tunick E."/>
            <person name="Svedberg J."/>
            <person name="Byrne A."/>
            <person name="Ruelas Castillo J."/>
            <person name="Vollmers C."/>
            <person name="Beinart R.A."/>
            <person name="Corbett-Detig R."/>
        </authorList>
    </citation>
    <scope>NUCLEOTIDE SEQUENCE [LARGE SCALE GENOMIC DNA]</scope>
    <source>
        <strain evidence="11">JDF_Ridge</strain>
    </source>
</reference>
<feature type="transmembrane region" description="Helical" evidence="10">
    <location>
        <begin position="279"/>
        <end position="297"/>
    </location>
</feature>
<feature type="transmembrane region" description="Helical" evidence="10">
    <location>
        <begin position="256"/>
        <end position="273"/>
    </location>
</feature>
<sequence>MMRQVIYALSLGVMVAYYFFGWGVLLQIVLGVITAIAVESAFLALRGRDIISSISDGSAILTATLLAISIPSIAPWWVIIVGVSFAIIFGKQLYGGLGNNPFNPAMLGYVFLLISYPLQMSTWQVDFLSLNHALETVFNLNNIDVISGATKLDEVKNGLSLAGSIQQLEIHSPSQAWINAGFLLGGLYLLFRKVIFWHIPASFLIGIVISSMLLWMSNVDLYLSTQNHLMLGGTMLGAFFIATDPVSASTTSKGRIIYGFLIGVLIVIIRTFGGYPDGIAFAVLLMNMTVPLIDAYTQPKVFGQ</sequence>
<feature type="transmembrane region" description="Helical" evidence="10">
    <location>
        <begin position="228"/>
        <end position="244"/>
    </location>
</feature>
<dbReference type="PANTHER" id="PTHR30578">
    <property type="entry name" value="ELECTRON TRANSPORT COMPLEX PROTEIN RNFD"/>
    <property type="match status" value="1"/>
</dbReference>
<evidence type="ECO:0000256" key="10">
    <source>
        <dbReference type="HAMAP-Rule" id="MF_00462"/>
    </source>
</evidence>
<keyword evidence="5 10" id="KW-0812">Transmembrane</keyword>
<dbReference type="GO" id="GO:0022900">
    <property type="term" value="P:electron transport chain"/>
    <property type="evidence" value="ECO:0007669"/>
    <property type="project" value="UniProtKB-UniRule"/>
</dbReference>
<keyword evidence="10" id="KW-1003">Cell membrane</keyword>
<comment type="cofactor">
    <cofactor evidence="10">
        <name>FMN</name>
        <dbReference type="ChEBI" id="CHEBI:58210"/>
    </cofactor>
</comment>
<dbReference type="HAMAP" id="MF_00462">
    <property type="entry name" value="RsxD_RnfD"/>
    <property type="match status" value="1"/>
</dbReference>
<evidence type="ECO:0000313" key="12">
    <source>
        <dbReference type="Proteomes" id="UP000509429"/>
    </source>
</evidence>
<comment type="subcellular location">
    <subcellularLocation>
        <location evidence="10">Cell inner membrane</location>
        <topology evidence="10">Multi-pass membrane protein</topology>
    </subcellularLocation>
</comment>
<comment type="similarity">
    <text evidence="10">Belongs to the NqrB/RnfD family.</text>
</comment>
<dbReference type="InterPro" id="IPR011303">
    <property type="entry name" value="RnfD_bac"/>
</dbReference>
<dbReference type="Proteomes" id="UP000509429">
    <property type="component" value="Chromosome"/>
</dbReference>
<keyword evidence="7 10" id="KW-0249">Electron transport</keyword>
<dbReference type="RefSeq" id="WP_174606263.1">
    <property type="nucleotide sequence ID" value="NZ_CP054490.1"/>
</dbReference>
<comment type="function">
    <text evidence="10">Part of a membrane-bound complex that couples electron transfer with translocation of ions across the membrane.</text>
</comment>
<dbReference type="EC" id="7.-.-.-" evidence="10"/>
<proteinExistence type="inferred from homology"/>
<evidence type="ECO:0000313" key="11">
    <source>
        <dbReference type="EMBL" id="QKQ24827.1"/>
    </source>
</evidence>
<keyword evidence="12" id="KW-1185">Reference proteome</keyword>
<feature type="transmembrane region" description="Helical" evidence="10">
    <location>
        <begin position="6"/>
        <end position="38"/>
    </location>
</feature>
<dbReference type="GO" id="GO:0055085">
    <property type="term" value="P:transmembrane transport"/>
    <property type="evidence" value="ECO:0007669"/>
    <property type="project" value="InterPro"/>
</dbReference>
<accession>A0A6N0HRC4</accession>
<dbReference type="NCBIfam" id="TIGR01946">
    <property type="entry name" value="rnfD"/>
    <property type="match status" value="1"/>
</dbReference>
<evidence type="ECO:0000256" key="2">
    <source>
        <dbReference type="ARBA" id="ARBA00022553"/>
    </source>
</evidence>
<evidence type="ECO:0000256" key="7">
    <source>
        <dbReference type="ARBA" id="ARBA00022982"/>
    </source>
</evidence>
<dbReference type="PANTHER" id="PTHR30578:SF0">
    <property type="entry name" value="ION-TRANSLOCATING OXIDOREDUCTASE COMPLEX SUBUNIT D"/>
    <property type="match status" value="1"/>
</dbReference>
<feature type="transmembrane region" description="Helical" evidence="10">
    <location>
        <begin position="196"/>
        <end position="216"/>
    </location>
</feature>